<evidence type="ECO:0000313" key="6">
    <source>
        <dbReference type="EMBL" id="RHJ09452.1"/>
    </source>
</evidence>
<evidence type="ECO:0000256" key="1">
    <source>
        <dbReference type="SAM" id="Phobius"/>
    </source>
</evidence>
<dbReference type="EMBL" id="QRIS01000028">
    <property type="protein sequence ID" value="RHG80872.1"/>
    <property type="molecule type" value="Genomic_DNA"/>
</dbReference>
<evidence type="ECO:0000313" key="7">
    <source>
        <dbReference type="Proteomes" id="UP000283981"/>
    </source>
</evidence>
<comment type="caution">
    <text evidence="5">The sequence shown here is derived from an EMBL/GenBank/DDBJ whole genome shotgun (WGS) entry which is preliminary data.</text>
</comment>
<dbReference type="InterPro" id="IPR032806">
    <property type="entry name" value="YbfD_N"/>
</dbReference>
<accession>A0A3E4K5B5</accession>
<dbReference type="Proteomes" id="UP000283992">
    <property type="component" value="Unassembled WGS sequence"/>
</dbReference>
<dbReference type="Proteomes" id="UP001211731">
    <property type="component" value="Unassembled WGS sequence"/>
</dbReference>
<dbReference type="RefSeq" id="WP_117636569.1">
    <property type="nucleotide sequence ID" value="NZ_CAXSNP010000015.1"/>
</dbReference>
<dbReference type="AlphaFoldDB" id="A0A3E4K5B5"/>
<sequence>MKEILDYAGTVMDIRQEKKVLHKIADIILLVFFATLANADDWVEIEMFGKEHEDFLQNYLELA</sequence>
<keyword evidence="1" id="KW-1133">Transmembrane helix</keyword>
<reference evidence="3" key="2">
    <citation type="submission" date="2021-10" db="EMBL/GenBank/DDBJ databases">
        <title>Collection of gut derived symbiotic bacterial strains cultured from healthy donors.</title>
        <authorList>
            <person name="Lin H."/>
            <person name="Littmann E."/>
            <person name="Claire K."/>
            <person name="Pamer E."/>
        </authorList>
    </citation>
    <scope>NUCLEOTIDE SEQUENCE</scope>
    <source>
        <strain evidence="3">MSK.23.18</strain>
    </source>
</reference>
<evidence type="ECO:0000259" key="2">
    <source>
        <dbReference type="Pfam" id="PF13808"/>
    </source>
</evidence>
<proteinExistence type="predicted"/>
<feature type="domain" description="H repeat-associated protein N-terminal" evidence="2">
    <location>
        <begin position="9"/>
        <end position="62"/>
    </location>
</feature>
<dbReference type="Proteomes" id="UP000283981">
    <property type="component" value="Unassembled WGS sequence"/>
</dbReference>
<protein>
    <submittedName>
        <fullName evidence="5">Transposase family protein</fullName>
    </submittedName>
</protein>
<dbReference type="EMBL" id="JAQMLR010000018">
    <property type="protein sequence ID" value="MDB8739981.1"/>
    <property type="molecule type" value="Genomic_DNA"/>
</dbReference>
<dbReference type="PANTHER" id="PTHR30298:SF0">
    <property type="entry name" value="PROTEIN YBFL-RELATED"/>
    <property type="match status" value="1"/>
</dbReference>
<feature type="transmembrane region" description="Helical" evidence="1">
    <location>
        <begin position="20"/>
        <end position="39"/>
    </location>
</feature>
<dbReference type="InterPro" id="IPR051698">
    <property type="entry name" value="Transposase_11-like"/>
</dbReference>
<keyword evidence="1" id="KW-0472">Membrane</keyword>
<keyword evidence="1" id="KW-0812">Transmembrane</keyword>
<dbReference type="Proteomes" id="UP001297370">
    <property type="component" value="Unassembled WGS sequence"/>
</dbReference>
<name>A0A3E4K5B5_MEDGN</name>
<gene>
    <name evidence="6" type="ORF">DW142_12710</name>
    <name evidence="5" type="ORF">DW243_14430</name>
    <name evidence="3" type="ORF">LIQ08_13475</name>
    <name evidence="4" type="ORF">PNU63_14565</name>
</gene>
<dbReference type="Pfam" id="PF13808">
    <property type="entry name" value="DDE_Tnp_1_assoc"/>
    <property type="match status" value="1"/>
</dbReference>
<reference evidence="7 8" key="1">
    <citation type="submission" date="2018-08" db="EMBL/GenBank/DDBJ databases">
        <title>A genome reference for cultivated species of the human gut microbiota.</title>
        <authorList>
            <person name="Zou Y."/>
            <person name="Xue W."/>
            <person name="Luo G."/>
        </authorList>
    </citation>
    <scope>NUCLEOTIDE SEQUENCE [LARGE SCALE GENOMIC DNA]</scope>
    <source>
        <strain evidence="6 8">AM12-54</strain>
        <strain evidence="5 7">AM21-18</strain>
    </source>
</reference>
<organism evidence="5 7">
    <name type="scientific">Mediterraneibacter gnavus</name>
    <name type="common">Ruminococcus gnavus</name>
    <dbReference type="NCBI Taxonomy" id="33038"/>
    <lineage>
        <taxon>Bacteria</taxon>
        <taxon>Bacillati</taxon>
        <taxon>Bacillota</taxon>
        <taxon>Clostridia</taxon>
        <taxon>Lachnospirales</taxon>
        <taxon>Lachnospiraceae</taxon>
        <taxon>Mediterraneibacter</taxon>
    </lineage>
</organism>
<dbReference type="EMBL" id="JAJBOM010000021">
    <property type="protein sequence ID" value="MCB5620150.1"/>
    <property type="molecule type" value="Genomic_DNA"/>
</dbReference>
<dbReference type="PANTHER" id="PTHR30298">
    <property type="entry name" value="H REPEAT-ASSOCIATED PREDICTED TRANSPOSASE"/>
    <property type="match status" value="1"/>
</dbReference>
<evidence type="ECO:0000313" key="5">
    <source>
        <dbReference type="EMBL" id="RHG80872.1"/>
    </source>
</evidence>
<dbReference type="EMBL" id="QRLN01000020">
    <property type="protein sequence ID" value="RHJ09452.1"/>
    <property type="molecule type" value="Genomic_DNA"/>
</dbReference>
<reference evidence="4" key="3">
    <citation type="submission" date="2023-01" db="EMBL/GenBank/DDBJ databases">
        <title>Human gut microbiome strain richness.</title>
        <authorList>
            <person name="Chen-Liaw A."/>
        </authorList>
    </citation>
    <scope>NUCLEOTIDE SEQUENCE</scope>
    <source>
        <strain evidence="4">1001217st1_A9_1001217B_191108</strain>
    </source>
</reference>
<evidence type="ECO:0000313" key="3">
    <source>
        <dbReference type="EMBL" id="MCB5620150.1"/>
    </source>
</evidence>
<evidence type="ECO:0000313" key="8">
    <source>
        <dbReference type="Proteomes" id="UP000283992"/>
    </source>
</evidence>
<evidence type="ECO:0000313" key="4">
    <source>
        <dbReference type="EMBL" id="MDB8739981.1"/>
    </source>
</evidence>